<reference evidence="23 24" key="1">
    <citation type="submission" date="2021-04" db="EMBL/GenBank/DDBJ databases">
        <title>The genome sequence of Ideonella sp. 3Y2.</title>
        <authorList>
            <person name="Liu Y."/>
        </authorList>
    </citation>
    <scope>NUCLEOTIDE SEQUENCE [LARGE SCALE GENOMIC DNA]</scope>
    <source>
        <strain evidence="23 24">3Y2</strain>
    </source>
</reference>
<evidence type="ECO:0000256" key="1">
    <source>
        <dbReference type="ARBA" id="ARBA00000824"/>
    </source>
</evidence>
<organism evidence="23 24">
    <name type="scientific">Ideonella alba</name>
    <dbReference type="NCBI Taxonomy" id="2824118"/>
    <lineage>
        <taxon>Bacteria</taxon>
        <taxon>Pseudomonadati</taxon>
        <taxon>Pseudomonadota</taxon>
        <taxon>Betaproteobacteria</taxon>
        <taxon>Burkholderiales</taxon>
        <taxon>Sphaerotilaceae</taxon>
        <taxon>Ideonella</taxon>
    </lineage>
</organism>
<dbReference type="Gene3D" id="1.20.59.10">
    <property type="entry name" value="Chorismate mutase"/>
    <property type="match status" value="1"/>
</dbReference>
<dbReference type="SMART" id="SM00830">
    <property type="entry name" value="CM_2"/>
    <property type="match status" value="1"/>
</dbReference>
<dbReference type="GO" id="GO:0009094">
    <property type="term" value="P:L-phenylalanine biosynthetic process"/>
    <property type="evidence" value="ECO:0007669"/>
    <property type="project" value="UniProtKB-KW"/>
</dbReference>
<evidence type="ECO:0000313" key="23">
    <source>
        <dbReference type="EMBL" id="MBQ0932859.1"/>
    </source>
</evidence>
<dbReference type="EC" id="4.2.1.51" evidence="7"/>
<dbReference type="InterPro" id="IPR002701">
    <property type="entry name" value="CM_II_prokaryot"/>
</dbReference>
<dbReference type="InterPro" id="IPR002912">
    <property type="entry name" value="ACT_dom"/>
</dbReference>
<dbReference type="GO" id="GO:0046417">
    <property type="term" value="P:chorismate metabolic process"/>
    <property type="evidence" value="ECO:0007669"/>
    <property type="project" value="InterPro"/>
</dbReference>
<dbReference type="InterPro" id="IPR036979">
    <property type="entry name" value="CM_dom_sf"/>
</dbReference>
<dbReference type="PIRSF" id="PIRSF001500">
    <property type="entry name" value="Chor_mut_pdt_Ppr"/>
    <property type="match status" value="1"/>
</dbReference>
<dbReference type="EMBL" id="JAGQDD010000020">
    <property type="protein sequence ID" value="MBQ0932859.1"/>
    <property type="molecule type" value="Genomic_DNA"/>
</dbReference>
<feature type="site" description="Essential for prephenate dehydratase activity" evidence="19">
    <location>
        <position position="273"/>
    </location>
</feature>
<evidence type="ECO:0000259" key="21">
    <source>
        <dbReference type="PROSITE" id="PS51171"/>
    </source>
</evidence>
<feature type="domain" description="Chorismate mutase" evidence="20">
    <location>
        <begin position="15"/>
        <end position="105"/>
    </location>
</feature>
<dbReference type="RefSeq" id="WP_210856563.1">
    <property type="nucleotide sequence ID" value="NZ_JAGQDD010000020.1"/>
</dbReference>
<comment type="pathway">
    <text evidence="5">Metabolic intermediate biosynthesis; prephenate biosynthesis; prephenate from chorismate: step 1/1.</text>
</comment>
<evidence type="ECO:0000256" key="17">
    <source>
        <dbReference type="ARBA" id="ARBA00031520"/>
    </source>
</evidence>
<keyword evidence="9" id="KW-0963">Cytoplasm</keyword>
<gene>
    <name evidence="23" type="primary">pheA</name>
    <name evidence="23" type="ORF">KAK03_20505</name>
</gene>
<evidence type="ECO:0000256" key="7">
    <source>
        <dbReference type="ARBA" id="ARBA00013147"/>
    </source>
</evidence>
<dbReference type="SUPFAM" id="SSF53850">
    <property type="entry name" value="Periplasmic binding protein-like II"/>
    <property type="match status" value="1"/>
</dbReference>
<evidence type="ECO:0000256" key="12">
    <source>
        <dbReference type="ARBA" id="ARBA00023222"/>
    </source>
</evidence>
<dbReference type="InterPro" id="IPR045865">
    <property type="entry name" value="ACT-like_dom_sf"/>
</dbReference>
<evidence type="ECO:0000256" key="14">
    <source>
        <dbReference type="ARBA" id="ARBA00023239"/>
    </source>
</evidence>
<dbReference type="PROSITE" id="PS51671">
    <property type="entry name" value="ACT"/>
    <property type="match status" value="1"/>
</dbReference>
<comment type="subcellular location">
    <subcellularLocation>
        <location evidence="3">Cytoplasm</location>
    </subcellularLocation>
</comment>
<dbReference type="FunFam" id="3.40.190.10:FF:000029">
    <property type="entry name" value="Chorismate mutase/Prephenate dehydratase"/>
    <property type="match status" value="1"/>
</dbReference>
<dbReference type="NCBIfam" id="TIGR01807">
    <property type="entry name" value="CM_P2"/>
    <property type="match status" value="1"/>
</dbReference>
<dbReference type="AlphaFoldDB" id="A0A940YA92"/>
<keyword evidence="15" id="KW-0511">Multifunctional enzyme</keyword>
<dbReference type="GO" id="GO:0004106">
    <property type="term" value="F:chorismate mutase activity"/>
    <property type="evidence" value="ECO:0007669"/>
    <property type="project" value="UniProtKB-EC"/>
</dbReference>
<dbReference type="CDD" id="cd13630">
    <property type="entry name" value="PBP2_PDT_1"/>
    <property type="match status" value="1"/>
</dbReference>
<protein>
    <recommendedName>
        <fullName evidence="8">Bifunctional chorismate mutase/prephenate dehydratase</fullName>
        <ecNumber evidence="7">4.2.1.51</ecNumber>
        <ecNumber evidence="6">5.4.99.5</ecNumber>
    </recommendedName>
    <alternativeName>
        <fullName evidence="17">Chorismate mutase-prephenate dehydratase</fullName>
    </alternativeName>
    <alternativeName>
        <fullName evidence="16">p-protein</fullName>
    </alternativeName>
</protein>
<dbReference type="PANTHER" id="PTHR21022:SF19">
    <property type="entry name" value="PREPHENATE DEHYDRATASE-RELATED"/>
    <property type="match status" value="1"/>
</dbReference>
<dbReference type="InterPro" id="IPR018528">
    <property type="entry name" value="Preph_deHydtase_CS"/>
</dbReference>
<evidence type="ECO:0000256" key="8">
    <source>
        <dbReference type="ARBA" id="ARBA00014401"/>
    </source>
</evidence>
<dbReference type="InterPro" id="IPR001086">
    <property type="entry name" value="Preph_deHydtase"/>
</dbReference>
<dbReference type="NCBIfam" id="NF008865">
    <property type="entry name" value="PRK11898.1"/>
    <property type="match status" value="1"/>
</dbReference>
<comment type="caution">
    <text evidence="23">The sequence shown here is derived from an EMBL/GenBank/DDBJ whole genome shotgun (WGS) entry which is preliminary data.</text>
</comment>
<sequence length="377" mass="41054">MADEPIQPPPGDTQPAAQPALLALRDQIDALDRDLLALLNRRASIALQVGEIKKKEGSVVFRPEREAQVIDGLKAGNPGPLKNDNIAPIWREIMSACRALETPTRVAYLGPAGTFSEEAALGYFGSSIVRVPCASIDEVFRNTSAGVADFGVVPVENSTEGMVARSLDIFLTTPLFIIGETSLFVRHNLLRKDNSLDAIEAVCAHPQALAQCHEWLSLHLPQAERRPVASNAEGARQAGQDARLAGIASVRAANEYGLHVVAPAIQDDAHNRTRFAIVTDPHRHPAPKASGHDCTSLVVSVNNRPGAMYDILAPLKKHGVSMSRLESRPARSGQWEYYFFIDLQGHPDESRVDQAMKELREACAFFKVLGTYPVDVH</sequence>
<comment type="function">
    <text evidence="2">Catalyzes the Claisen rearrangement of chorismate to prephenate and the decarboxylation/dehydration of prephenate to phenylpyruvate.</text>
</comment>
<evidence type="ECO:0000256" key="6">
    <source>
        <dbReference type="ARBA" id="ARBA00012404"/>
    </source>
</evidence>
<keyword evidence="10" id="KW-0028">Amino-acid biosynthesis</keyword>
<accession>A0A940YA92</accession>
<evidence type="ECO:0000259" key="20">
    <source>
        <dbReference type="PROSITE" id="PS51168"/>
    </source>
</evidence>
<dbReference type="Pfam" id="PF00800">
    <property type="entry name" value="PDT"/>
    <property type="match status" value="1"/>
</dbReference>
<comment type="catalytic activity">
    <reaction evidence="18">
        <text>prephenate + H(+) = 3-phenylpyruvate + CO2 + H2O</text>
        <dbReference type="Rhea" id="RHEA:21648"/>
        <dbReference type="ChEBI" id="CHEBI:15377"/>
        <dbReference type="ChEBI" id="CHEBI:15378"/>
        <dbReference type="ChEBI" id="CHEBI:16526"/>
        <dbReference type="ChEBI" id="CHEBI:18005"/>
        <dbReference type="ChEBI" id="CHEBI:29934"/>
        <dbReference type="EC" id="4.2.1.51"/>
    </reaction>
</comment>
<dbReference type="Proteomes" id="UP000676246">
    <property type="component" value="Unassembled WGS sequence"/>
</dbReference>
<evidence type="ECO:0000256" key="15">
    <source>
        <dbReference type="ARBA" id="ARBA00023268"/>
    </source>
</evidence>
<evidence type="ECO:0000256" key="3">
    <source>
        <dbReference type="ARBA" id="ARBA00004496"/>
    </source>
</evidence>
<dbReference type="PROSITE" id="PS51168">
    <property type="entry name" value="CHORISMATE_MUT_2"/>
    <property type="match status" value="1"/>
</dbReference>
<proteinExistence type="predicted"/>
<feature type="domain" description="ACT" evidence="22">
    <location>
        <begin position="296"/>
        <end position="373"/>
    </location>
</feature>
<dbReference type="SUPFAM" id="SSF55021">
    <property type="entry name" value="ACT-like"/>
    <property type="match status" value="1"/>
</dbReference>
<evidence type="ECO:0000256" key="11">
    <source>
        <dbReference type="ARBA" id="ARBA00023141"/>
    </source>
</evidence>
<dbReference type="SUPFAM" id="SSF48600">
    <property type="entry name" value="Chorismate mutase II"/>
    <property type="match status" value="1"/>
</dbReference>
<evidence type="ECO:0000259" key="22">
    <source>
        <dbReference type="PROSITE" id="PS51671"/>
    </source>
</evidence>
<dbReference type="Gene3D" id="3.30.70.260">
    <property type="match status" value="1"/>
</dbReference>
<dbReference type="FunFam" id="3.30.70.260:FF:000012">
    <property type="entry name" value="Prephenate dehydratase"/>
    <property type="match status" value="1"/>
</dbReference>
<dbReference type="EC" id="5.4.99.5" evidence="6"/>
<dbReference type="Pfam" id="PF01842">
    <property type="entry name" value="ACT"/>
    <property type="match status" value="1"/>
</dbReference>
<dbReference type="CDD" id="cd04905">
    <property type="entry name" value="ACT_CM-PDT"/>
    <property type="match status" value="1"/>
</dbReference>
<comment type="catalytic activity">
    <reaction evidence="1">
        <text>chorismate = prephenate</text>
        <dbReference type="Rhea" id="RHEA:13897"/>
        <dbReference type="ChEBI" id="CHEBI:29748"/>
        <dbReference type="ChEBI" id="CHEBI:29934"/>
        <dbReference type="EC" id="5.4.99.5"/>
    </reaction>
</comment>
<feature type="domain" description="Prephenate dehydratase" evidence="21">
    <location>
        <begin position="105"/>
        <end position="280"/>
    </location>
</feature>
<dbReference type="PROSITE" id="PS00858">
    <property type="entry name" value="PREPHENATE_DEHYDR_2"/>
    <property type="match status" value="1"/>
</dbReference>
<evidence type="ECO:0000256" key="10">
    <source>
        <dbReference type="ARBA" id="ARBA00022605"/>
    </source>
</evidence>
<comment type="pathway">
    <text evidence="4">Amino-acid biosynthesis; L-phenylalanine biosynthesis; phenylpyruvate from prephenate: step 1/1.</text>
</comment>
<evidence type="ECO:0000256" key="5">
    <source>
        <dbReference type="ARBA" id="ARBA00004817"/>
    </source>
</evidence>
<evidence type="ECO:0000256" key="19">
    <source>
        <dbReference type="PIRSR" id="PIRSR001500-2"/>
    </source>
</evidence>
<keyword evidence="13" id="KW-0413">Isomerase</keyword>
<dbReference type="Gene3D" id="3.40.190.10">
    <property type="entry name" value="Periplasmic binding protein-like II"/>
    <property type="match status" value="2"/>
</dbReference>
<keyword evidence="12" id="KW-0584">Phenylalanine biosynthesis</keyword>
<evidence type="ECO:0000313" key="24">
    <source>
        <dbReference type="Proteomes" id="UP000676246"/>
    </source>
</evidence>
<evidence type="ECO:0000256" key="18">
    <source>
        <dbReference type="ARBA" id="ARBA00047848"/>
    </source>
</evidence>
<dbReference type="PANTHER" id="PTHR21022">
    <property type="entry name" value="PREPHENATE DEHYDRATASE P PROTEIN"/>
    <property type="match status" value="1"/>
</dbReference>
<dbReference type="GO" id="GO:0004664">
    <property type="term" value="F:prephenate dehydratase activity"/>
    <property type="evidence" value="ECO:0007669"/>
    <property type="project" value="UniProtKB-EC"/>
</dbReference>
<keyword evidence="14 23" id="KW-0456">Lyase</keyword>
<dbReference type="InterPro" id="IPR036263">
    <property type="entry name" value="Chorismate_II_sf"/>
</dbReference>
<dbReference type="InterPro" id="IPR010957">
    <property type="entry name" value="G/b/e-P-prot_chorismate_mutase"/>
</dbReference>
<evidence type="ECO:0000256" key="2">
    <source>
        <dbReference type="ARBA" id="ARBA00002364"/>
    </source>
</evidence>
<evidence type="ECO:0000256" key="4">
    <source>
        <dbReference type="ARBA" id="ARBA00004741"/>
    </source>
</evidence>
<evidence type="ECO:0000256" key="9">
    <source>
        <dbReference type="ARBA" id="ARBA00022490"/>
    </source>
</evidence>
<dbReference type="GO" id="GO:0005737">
    <property type="term" value="C:cytoplasm"/>
    <property type="evidence" value="ECO:0007669"/>
    <property type="project" value="UniProtKB-SubCell"/>
</dbReference>
<dbReference type="InterPro" id="IPR008242">
    <property type="entry name" value="Chor_mutase/pphenate_deHydtase"/>
</dbReference>
<dbReference type="PROSITE" id="PS51171">
    <property type="entry name" value="PREPHENATE_DEHYDR_3"/>
    <property type="match status" value="1"/>
</dbReference>
<dbReference type="Pfam" id="PF01817">
    <property type="entry name" value="CM_2"/>
    <property type="match status" value="1"/>
</dbReference>
<name>A0A940YA92_9BURK</name>
<keyword evidence="24" id="KW-1185">Reference proteome</keyword>
<evidence type="ECO:0000256" key="13">
    <source>
        <dbReference type="ARBA" id="ARBA00023235"/>
    </source>
</evidence>
<evidence type="ECO:0000256" key="16">
    <source>
        <dbReference type="ARBA" id="ARBA00031175"/>
    </source>
</evidence>
<keyword evidence="11" id="KW-0057">Aromatic amino acid biosynthesis</keyword>